<proteinExistence type="predicted"/>
<evidence type="ECO:0008006" key="4">
    <source>
        <dbReference type="Google" id="ProtNLM"/>
    </source>
</evidence>
<dbReference type="InterPro" id="IPR026124">
    <property type="entry name" value="Sperm-assoc_Ag8"/>
</dbReference>
<dbReference type="AlphaFoldDB" id="A0A437CRM2"/>
<dbReference type="OrthoDB" id="2120499at2759"/>
<organism evidence="2 3">
    <name type="scientific">Oryzias javanicus</name>
    <name type="common">Javanese ricefish</name>
    <name type="synonym">Aplocheilus javanicus</name>
    <dbReference type="NCBI Taxonomy" id="123683"/>
    <lineage>
        <taxon>Eukaryota</taxon>
        <taxon>Metazoa</taxon>
        <taxon>Chordata</taxon>
        <taxon>Craniata</taxon>
        <taxon>Vertebrata</taxon>
        <taxon>Euteleostomi</taxon>
        <taxon>Actinopterygii</taxon>
        <taxon>Neopterygii</taxon>
        <taxon>Teleostei</taxon>
        <taxon>Neoteleostei</taxon>
        <taxon>Acanthomorphata</taxon>
        <taxon>Ovalentaria</taxon>
        <taxon>Atherinomorphae</taxon>
        <taxon>Beloniformes</taxon>
        <taxon>Adrianichthyidae</taxon>
        <taxon>Oryziinae</taxon>
        <taxon>Oryzias</taxon>
    </lineage>
</organism>
<dbReference type="Pfam" id="PF22584">
    <property type="entry name" value="CFAP143"/>
    <property type="match status" value="1"/>
</dbReference>
<evidence type="ECO:0000313" key="2">
    <source>
        <dbReference type="EMBL" id="RVE65518.1"/>
    </source>
</evidence>
<reference evidence="2 3" key="2">
    <citation type="submission" date="2019-01" db="EMBL/GenBank/DDBJ databases">
        <title>A chromosome length genome reference of the Java medaka (oryzias javanicus).</title>
        <authorList>
            <person name="Herpin A."/>
            <person name="Takehana Y."/>
            <person name="Naruse K."/>
            <person name="Ansai S."/>
            <person name="Kawaguchi M."/>
        </authorList>
    </citation>
    <scope>NUCLEOTIDE SEQUENCE [LARGE SCALE GENOMIC DNA]</scope>
    <source>
        <strain evidence="2">RS831</strain>
        <tissue evidence="2">Whole body</tissue>
    </source>
</reference>
<feature type="region of interest" description="Disordered" evidence="1">
    <location>
        <begin position="51"/>
        <end position="97"/>
    </location>
</feature>
<dbReference type="GO" id="GO:0005737">
    <property type="term" value="C:cytoplasm"/>
    <property type="evidence" value="ECO:0007669"/>
    <property type="project" value="TreeGrafter"/>
</dbReference>
<keyword evidence="3" id="KW-1185">Reference proteome</keyword>
<dbReference type="GO" id="GO:0045944">
    <property type="term" value="P:positive regulation of transcription by RNA polymerase II"/>
    <property type="evidence" value="ECO:0007669"/>
    <property type="project" value="TreeGrafter"/>
</dbReference>
<dbReference type="Proteomes" id="UP000283210">
    <property type="component" value="Chromosome 12"/>
</dbReference>
<evidence type="ECO:0000313" key="3">
    <source>
        <dbReference type="Proteomes" id="UP000283210"/>
    </source>
</evidence>
<dbReference type="GO" id="GO:0005634">
    <property type="term" value="C:nucleus"/>
    <property type="evidence" value="ECO:0007669"/>
    <property type="project" value="TreeGrafter"/>
</dbReference>
<protein>
    <recommendedName>
        <fullName evidence="4">Sperm-associated antigen 8</fullName>
    </recommendedName>
</protein>
<evidence type="ECO:0000256" key="1">
    <source>
        <dbReference type="SAM" id="MobiDB-lite"/>
    </source>
</evidence>
<dbReference type="PANTHER" id="PTHR15510">
    <property type="entry name" value="SPERM-ASSOCIATED ANTIGEN 8"/>
    <property type="match status" value="1"/>
</dbReference>
<accession>A0A437CRM2</accession>
<reference evidence="2 3" key="1">
    <citation type="submission" date="2018-11" db="EMBL/GenBank/DDBJ databases">
        <authorList>
            <person name="Lopez-Roques C."/>
            <person name="Donnadieu C."/>
            <person name="Bouchez O."/>
            <person name="Klopp C."/>
            <person name="Cabau C."/>
            <person name="Zahm M."/>
        </authorList>
    </citation>
    <scope>NUCLEOTIDE SEQUENCE [LARGE SCALE GENOMIC DNA]</scope>
    <source>
        <strain evidence="2">RS831</strain>
        <tissue evidence="2">Whole body</tissue>
    </source>
</reference>
<dbReference type="PANTHER" id="PTHR15510:SF5">
    <property type="entry name" value="SPERM-ASSOCIATED ANTIGEN 8"/>
    <property type="match status" value="1"/>
</dbReference>
<feature type="non-terminal residue" evidence="2">
    <location>
        <position position="1"/>
    </location>
</feature>
<sequence>GVTVAKVTLPSTVSVATRTETYRRRTSLRFCSFPFICGHLIVVIMNAESFPPSGREQEDPERGGTAQEAAARSTKDSRSRSQKGSHKGIFTVDQEAKMETTTTSKATYVAVERPGGRMLGTRRELLEKQIIQMIREEMRAEVNTPTPEAEFCSTTHRDFSIPGYEPSRPKAAQTHDYKTDEAITFWSENYQQVQGVTPVQTQKSPFRKSAVFSTPISERLDEIDPPLED</sequence>
<name>A0A437CRM2_ORYJA</name>
<dbReference type="GO" id="GO:0008017">
    <property type="term" value="F:microtubule binding"/>
    <property type="evidence" value="ECO:0007669"/>
    <property type="project" value="InterPro"/>
</dbReference>
<dbReference type="EMBL" id="CM012448">
    <property type="protein sequence ID" value="RVE65518.1"/>
    <property type="molecule type" value="Genomic_DNA"/>
</dbReference>
<gene>
    <name evidence="2" type="ORF">OJAV_G00117220</name>
</gene>